<dbReference type="SMART" id="SM00225">
    <property type="entry name" value="BTB"/>
    <property type="match status" value="1"/>
</dbReference>
<dbReference type="InterPro" id="IPR011333">
    <property type="entry name" value="SKP1/BTB/POZ_sf"/>
</dbReference>
<dbReference type="Proteomes" id="UP000789342">
    <property type="component" value="Unassembled WGS sequence"/>
</dbReference>
<gene>
    <name evidence="2" type="ORF">AMORRO_LOCUS15613</name>
</gene>
<proteinExistence type="predicted"/>
<comment type="caution">
    <text evidence="2">The sequence shown here is derived from an EMBL/GenBank/DDBJ whole genome shotgun (WGS) entry which is preliminary data.</text>
</comment>
<feature type="non-terminal residue" evidence="2">
    <location>
        <position position="1"/>
    </location>
</feature>
<dbReference type="Pfam" id="PF07707">
    <property type="entry name" value="BACK"/>
    <property type="match status" value="1"/>
</dbReference>
<dbReference type="InterPro" id="IPR011705">
    <property type="entry name" value="BACK"/>
</dbReference>
<dbReference type="PROSITE" id="PS50097">
    <property type="entry name" value="BTB"/>
    <property type="match status" value="1"/>
</dbReference>
<dbReference type="InterPro" id="IPR000210">
    <property type="entry name" value="BTB/POZ_dom"/>
</dbReference>
<dbReference type="Pfam" id="PF00651">
    <property type="entry name" value="BTB"/>
    <property type="match status" value="1"/>
</dbReference>
<dbReference type="Gene3D" id="1.25.40.420">
    <property type="match status" value="1"/>
</dbReference>
<name>A0A9N9NS77_9GLOM</name>
<protein>
    <submittedName>
        <fullName evidence="2">2294_t:CDS:1</fullName>
    </submittedName>
</protein>
<dbReference type="PANTHER" id="PTHR46306">
    <property type="entry name" value="BTB/POZ DOMAIN-CONTAINING PROTEIN 9"/>
    <property type="match status" value="1"/>
</dbReference>
<dbReference type="OrthoDB" id="25620at2759"/>
<sequence>MVSNLEKILLTNIGQLYQNADDYNVQIYVGQEPNIQMFRAHSVILRTRSAYFRAALSEIWAKTDGNMITLRKPNISPIVFDAILKYIYTGSIPLEEMNIRINYILLIVAADELALTDLIDYIQAHIIKKESELLRRNLVEFLRISSRHEACRLLHSHCEELVCQNPDEFFKQEVLANLDQYILVNLLKKDLFNMEEVEIWENVIKWGIARSSRLDEDISEWTPEDFLELEENIAAFIPHIRFFAIPGPEFIEKIWPYEKVLPKKLKDDLIKFHVLSMPPQGAKIVVPRRKYFDSNIIGVEHFEQLASWIDKKKEPYPFGKSPYEFRLLMRGDRDGLDDVKEFQRRCSKRGPTIIVIEVKGSER</sequence>
<evidence type="ECO:0000259" key="1">
    <source>
        <dbReference type="PROSITE" id="PS50097"/>
    </source>
</evidence>
<dbReference type="Gene3D" id="3.30.710.10">
    <property type="entry name" value="Potassium Channel Kv1.1, Chain A"/>
    <property type="match status" value="1"/>
</dbReference>
<dbReference type="InterPro" id="IPR052407">
    <property type="entry name" value="BTB_POZ_domain_cont_9"/>
</dbReference>
<evidence type="ECO:0000313" key="3">
    <source>
        <dbReference type="Proteomes" id="UP000789342"/>
    </source>
</evidence>
<dbReference type="PANTHER" id="PTHR46306:SF1">
    <property type="entry name" value="BTB_POZ DOMAIN-CONTAINING PROTEIN 9"/>
    <property type="match status" value="1"/>
</dbReference>
<dbReference type="AlphaFoldDB" id="A0A9N9NS77"/>
<dbReference type="SUPFAM" id="SSF54695">
    <property type="entry name" value="POZ domain"/>
    <property type="match status" value="1"/>
</dbReference>
<reference evidence="2" key="1">
    <citation type="submission" date="2021-06" db="EMBL/GenBank/DDBJ databases">
        <authorList>
            <person name="Kallberg Y."/>
            <person name="Tangrot J."/>
            <person name="Rosling A."/>
        </authorList>
    </citation>
    <scope>NUCLEOTIDE SEQUENCE</scope>
    <source>
        <strain evidence="2">CL551</strain>
    </source>
</reference>
<keyword evidence="3" id="KW-1185">Reference proteome</keyword>
<accession>A0A9N9NS77</accession>
<dbReference type="CDD" id="cd18186">
    <property type="entry name" value="BTB_POZ_ZBTB_KLHL-like"/>
    <property type="match status" value="1"/>
</dbReference>
<feature type="domain" description="BTB" evidence="1">
    <location>
        <begin position="23"/>
        <end position="96"/>
    </location>
</feature>
<dbReference type="GO" id="GO:0005737">
    <property type="term" value="C:cytoplasm"/>
    <property type="evidence" value="ECO:0007669"/>
    <property type="project" value="TreeGrafter"/>
</dbReference>
<evidence type="ECO:0000313" key="2">
    <source>
        <dbReference type="EMBL" id="CAG8756258.1"/>
    </source>
</evidence>
<dbReference type="EMBL" id="CAJVPV010038196">
    <property type="protein sequence ID" value="CAG8756258.1"/>
    <property type="molecule type" value="Genomic_DNA"/>
</dbReference>
<organism evidence="2 3">
    <name type="scientific">Acaulospora morrowiae</name>
    <dbReference type="NCBI Taxonomy" id="94023"/>
    <lineage>
        <taxon>Eukaryota</taxon>
        <taxon>Fungi</taxon>
        <taxon>Fungi incertae sedis</taxon>
        <taxon>Mucoromycota</taxon>
        <taxon>Glomeromycotina</taxon>
        <taxon>Glomeromycetes</taxon>
        <taxon>Diversisporales</taxon>
        <taxon>Acaulosporaceae</taxon>
        <taxon>Acaulospora</taxon>
    </lineage>
</organism>